<dbReference type="AlphaFoldDB" id="A0A2I2FLA3"/>
<evidence type="ECO:0000313" key="2">
    <source>
        <dbReference type="EMBL" id="PLB41402.1"/>
    </source>
</evidence>
<protein>
    <submittedName>
        <fullName evidence="2">Uncharacterized protein</fullName>
    </submittedName>
</protein>
<name>A0A2I2FLA3_ASPCN</name>
<reference evidence="2 3" key="1">
    <citation type="submission" date="2017-12" db="EMBL/GenBank/DDBJ databases">
        <authorList>
            <consortium name="DOE Joint Genome Institute"/>
            <person name="Haridas S."/>
            <person name="Kjaerbolling I."/>
            <person name="Vesth T.C."/>
            <person name="Frisvad J.C."/>
            <person name="Nybo J.L."/>
            <person name="Theobald S."/>
            <person name="Kuo A."/>
            <person name="Bowyer P."/>
            <person name="Matsuda Y."/>
            <person name="Mondo S."/>
            <person name="Lyhne E.K."/>
            <person name="Kogle M.E."/>
            <person name="Clum A."/>
            <person name="Lipzen A."/>
            <person name="Salamov A."/>
            <person name="Ngan C.Y."/>
            <person name="Daum C."/>
            <person name="Chiniquy J."/>
            <person name="Barry K."/>
            <person name="LaButti K."/>
            <person name="Simmons B.A."/>
            <person name="Magnuson J.K."/>
            <person name="Mortensen U.H."/>
            <person name="Larsen T.O."/>
            <person name="Grigoriev I.V."/>
            <person name="Baker S.E."/>
            <person name="Andersen M.R."/>
            <person name="Nordberg H.P."/>
            <person name="Cantor M.N."/>
            <person name="Hua S.X."/>
        </authorList>
    </citation>
    <scope>NUCLEOTIDE SEQUENCE [LARGE SCALE GENOMIC DNA]</scope>
    <source>
        <strain evidence="2 3">CBS 102.13</strain>
    </source>
</reference>
<feature type="region of interest" description="Disordered" evidence="1">
    <location>
        <begin position="443"/>
        <end position="508"/>
    </location>
</feature>
<organism evidence="2 3">
    <name type="scientific">Aspergillus candidus</name>
    <dbReference type="NCBI Taxonomy" id="41067"/>
    <lineage>
        <taxon>Eukaryota</taxon>
        <taxon>Fungi</taxon>
        <taxon>Dikarya</taxon>
        <taxon>Ascomycota</taxon>
        <taxon>Pezizomycotina</taxon>
        <taxon>Eurotiomycetes</taxon>
        <taxon>Eurotiomycetidae</taxon>
        <taxon>Eurotiales</taxon>
        <taxon>Aspergillaceae</taxon>
        <taxon>Aspergillus</taxon>
        <taxon>Aspergillus subgen. Circumdati</taxon>
    </lineage>
</organism>
<dbReference type="PANTHER" id="PTHR42037:SF1">
    <property type="match status" value="1"/>
</dbReference>
<feature type="region of interest" description="Disordered" evidence="1">
    <location>
        <begin position="1"/>
        <end position="25"/>
    </location>
</feature>
<dbReference type="GeneID" id="36525076"/>
<dbReference type="PANTHER" id="PTHR42037">
    <property type="match status" value="1"/>
</dbReference>
<feature type="compositionally biased region" description="Polar residues" evidence="1">
    <location>
        <begin position="473"/>
        <end position="486"/>
    </location>
</feature>
<keyword evidence="3" id="KW-1185">Reference proteome</keyword>
<dbReference type="Proteomes" id="UP000234585">
    <property type="component" value="Unassembled WGS sequence"/>
</dbReference>
<evidence type="ECO:0000313" key="3">
    <source>
        <dbReference type="Proteomes" id="UP000234585"/>
    </source>
</evidence>
<accession>A0A2I2FLA3</accession>
<dbReference type="OrthoDB" id="4851849at2759"/>
<feature type="compositionally biased region" description="Acidic residues" evidence="1">
    <location>
        <begin position="489"/>
        <end position="498"/>
    </location>
</feature>
<dbReference type="RefSeq" id="XP_024675414.1">
    <property type="nucleotide sequence ID" value="XM_024817916.1"/>
</dbReference>
<dbReference type="Pfam" id="PF14441">
    <property type="entry name" value="OTT_1508_deam"/>
    <property type="match status" value="1"/>
</dbReference>
<dbReference type="EMBL" id="KZ559121">
    <property type="protein sequence ID" value="PLB41402.1"/>
    <property type="molecule type" value="Genomic_DNA"/>
</dbReference>
<sequence length="508" mass="57896">MSSFSSARLSGKKPNGNGDRPPAAKHRYGYQKVLSRFYEPLLLLRALGQTRADHTTIICDLGPEEARRRRFLQNLAYICDVDKSGISCTAIGLEDMKTRYRLWIASNQVNGGVVDFLKRVLDHLKAIPGHSPEVPKMYRDALVILCVDFAAKRIRQETKVLVRKIKECYPTPGAPKTTIDRELRDWLYSVVEEDNHLKLCRYAYKHRHSEFLDILTRRTHERKEEMGPTEKQSPFSSVRHCFGRLAEHIRAPLQLIEDAGSLSQLLGSYEVCAIEPIAPVPRQLPDSQTTLRGILNRMLKKDDPERPQIEEALHLINFKFGTFENFWKAYDNCTPQVHAEVQVLEHFYRNRLRFVGNDRYVACSKPACLCCAMYFTHHPARMVVPGSHNKVWTNWGPPLVERFAKDDPDSRQQLHILNKMTADIRRRAVAQILKQSPASHWHPDSLTNITDLPRPTSRCSQLSVDGSWGDNVATDSESSATETPSPLFQEDELDEDSASEAGGVSIWV</sequence>
<proteinExistence type="predicted"/>
<dbReference type="InterPro" id="IPR027796">
    <property type="entry name" value="OTT_1508_deam-like"/>
</dbReference>
<gene>
    <name evidence="2" type="ORF">BDW47DRAFT_133749</name>
</gene>
<evidence type="ECO:0000256" key="1">
    <source>
        <dbReference type="SAM" id="MobiDB-lite"/>
    </source>
</evidence>
<dbReference type="STRING" id="41067.A0A2I2FLA3"/>